<name>A0A7M7NCM6_STRPU</name>
<dbReference type="GeneID" id="100892013"/>
<dbReference type="Proteomes" id="UP000007110">
    <property type="component" value="Unassembled WGS sequence"/>
</dbReference>
<feature type="compositionally biased region" description="Basic and acidic residues" evidence="1">
    <location>
        <begin position="262"/>
        <end position="286"/>
    </location>
</feature>
<reference evidence="2" key="2">
    <citation type="submission" date="2021-01" db="UniProtKB">
        <authorList>
            <consortium name="EnsemblMetazoa"/>
        </authorList>
    </citation>
    <scope>IDENTIFICATION</scope>
</reference>
<reference evidence="3" key="1">
    <citation type="submission" date="2015-02" db="EMBL/GenBank/DDBJ databases">
        <title>Genome sequencing for Strongylocentrotus purpuratus.</title>
        <authorList>
            <person name="Murali S."/>
            <person name="Liu Y."/>
            <person name="Vee V."/>
            <person name="English A."/>
            <person name="Wang M."/>
            <person name="Skinner E."/>
            <person name="Han Y."/>
            <person name="Muzny D.M."/>
            <person name="Worley K.C."/>
            <person name="Gibbs R.A."/>
        </authorList>
    </citation>
    <scope>NUCLEOTIDE SEQUENCE</scope>
</reference>
<proteinExistence type="predicted"/>
<evidence type="ECO:0000313" key="2">
    <source>
        <dbReference type="EnsemblMetazoa" id="XP_030834642"/>
    </source>
</evidence>
<accession>A0A7M7NCM6</accession>
<evidence type="ECO:0000256" key="1">
    <source>
        <dbReference type="SAM" id="MobiDB-lite"/>
    </source>
</evidence>
<evidence type="ECO:0000313" key="3">
    <source>
        <dbReference type="Proteomes" id="UP000007110"/>
    </source>
</evidence>
<feature type="compositionally biased region" description="Basic and acidic residues" evidence="1">
    <location>
        <begin position="374"/>
        <end position="413"/>
    </location>
</feature>
<feature type="region of interest" description="Disordered" evidence="1">
    <location>
        <begin position="242"/>
        <end position="523"/>
    </location>
</feature>
<feature type="compositionally biased region" description="Basic and acidic residues" evidence="1">
    <location>
        <begin position="332"/>
        <end position="365"/>
    </location>
</feature>
<organism evidence="2 3">
    <name type="scientific">Strongylocentrotus purpuratus</name>
    <name type="common">Purple sea urchin</name>
    <dbReference type="NCBI Taxonomy" id="7668"/>
    <lineage>
        <taxon>Eukaryota</taxon>
        <taxon>Metazoa</taxon>
        <taxon>Echinodermata</taxon>
        <taxon>Eleutherozoa</taxon>
        <taxon>Echinozoa</taxon>
        <taxon>Echinoidea</taxon>
        <taxon>Euechinoidea</taxon>
        <taxon>Echinacea</taxon>
        <taxon>Camarodonta</taxon>
        <taxon>Echinidea</taxon>
        <taxon>Strongylocentrotidae</taxon>
        <taxon>Strongylocentrotus</taxon>
    </lineage>
</organism>
<feature type="compositionally biased region" description="Basic and acidic residues" evidence="1">
    <location>
        <begin position="242"/>
        <end position="252"/>
    </location>
</feature>
<protein>
    <submittedName>
        <fullName evidence="2">Uncharacterized protein</fullName>
    </submittedName>
</protein>
<dbReference type="RefSeq" id="XP_030834642.1">
    <property type="nucleotide sequence ID" value="XM_030978782.1"/>
</dbReference>
<dbReference type="KEGG" id="spu:100892013"/>
<sequence>MADVHPFAKALNISDQVLTHYRRNLGPHNLRQGTVKFMQEVNTDDRLKMARHLKQAGYSKEARAIVFGFEISFGDVIAVENRVDKAKLAKQLGVSDDVHSTDPVNQGKDDTLHQSVLLRWRDTVRSSTFNHRFVLADALFRMEEEQLSLDIISGMYRKRVIDNPVSERLAATIPETEMLTLSKILNQKVKNGQKCQDVITAWVAEKKLINLFSKSPKELSNELLGAGFYAFAHEIMAGAWKEDKNTGQKKDGTGTGTAATEAPHKEGTPVNEHGEKEDKEEKEGMEKAPNGGTPVDNTSNDGTRNGKVAKKDLEPAAQTEADTSVEGPSQNSEDKKSSGKEATDTKNVDAEKSREDNPSTKEQGAKHGASQNSEEIKSSGKGATDTKDVDAEISREENARTKEQDAKRGKENDGASEEEANINKNSTDGEQLSIDEDWFVVPREDVKLEESGDVAAESTENTTEDVDTNEQGNTPDESDEHRRDESSETPLPATAELDHWGNPIDNSQYMDPTEMSRYMYQAM</sequence>
<dbReference type="InParanoid" id="A0A7M7NCM6"/>
<dbReference type="AlphaFoldDB" id="A0A7M7NCM6"/>
<keyword evidence="3" id="KW-1185">Reference proteome</keyword>
<feature type="compositionally biased region" description="Polar residues" evidence="1">
    <location>
        <begin position="320"/>
        <end position="331"/>
    </location>
</feature>
<dbReference type="OrthoDB" id="10214898at2759"/>
<dbReference type="EnsemblMetazoa" id="XM_030978782">
    <property type="protein sequence ID" value="XP_030834642"/>
    <property type="gene ID" value="LOC100892013"/>
</dbReference>